<evidence type="ECO:0000259" key="14">
    <source>
        <dbReference type="Pfam" id="PF08442"/>
    </source>
</evidence>
<evidence type="ECO:0000313" key="15">
    <source>
        <dbReference type="EMBL" id="CAD7427973.1"/>
    </source>
</evidence>
<keyword evidence="7" id="KW-0460">Magnesium</keyword>
<dbReference type="Gene3D" id="3.30.470.20">
    <property type="entry name" value="ATP-grasp fold, B domain"/>
    <property type="match status" value="2"/>
</dbReference>
<feature type="transmembrane region" description="Helical" evidence="12">
    <location>
        <begin position="208"/>
        <end position="230"/>
    </location>
</feature>
<sequence>MKADRVPVVSYSVQEMYSLGIGKVELEEVNPNLCGGRVENHLGKTTPSSPDRDSNLNLPVLSSRAQHDKQAITQQIRNLNLMEYQSKILLQKNGVAVQKFKMIENADEVDDNLKNFKVDEYVIKAQILAGGRGLGYFDNGFKGGVHITKDLGKVSSIVESMIGHNLITKQTSKNGILVKKVMVAESVTIKRECYICIIMDRFLSIYVYIHYFFFFRFIFTLYVSNVYILFFTRENNGPVIIASPAGGTDIENVATSSPHLIKTIPVDIEQGVTDEMSKNIAKFLDFKGSLIKEAAAQIKQLWQLFLNVDAVQLEINPLVETSNGGVIAVDAKIIFDDNAKFRHKDIYSLEDETESDPKEIEAAKHNLNYIAMSGNIGCLVNGAGLAMATMDIIKLYGKEPANFLDVGGNVNEEQVLKAFQILTSDENVKAILVNVFGGIVNCATIANGIVNASKTIQLSIPLIVRLEGMIY</sequence>
<protein>
    <recommendedName>
        <fullName evidence="11">Succinyl-CoA synthetase beta chain</fullName>
    </recommendedName>
</protein>
<feature type="domain" description="ATP-citrate synthase/succinyl-CoA ligase C-terminal" evidence="13">
    <location>
        <begin position="379"/>
        <end position="468"/>
    </location>
</feature>
<evidence type="ECO:0000256" key="1">
    <source>
        <dbReference type="ARBA" id="ARBA00001946"/>
    </source>
</evidence>
<keyword evidence="5" id="KW-0479">Metal-binding</keyword>
<comment type="subunit">
    <text evidence="10">Heterodimer of an alpha and a beta subunit. The beta subunit determines specificity for GTP.</text>
</comment>
<dbReference type="InterPro" id="IPR013650">
    <property type="entry name" value="ATP-grasp_succ-CoA_synth-type"/>
</dbReference>
<dbReference type="GO" id="GO:0004776">
    <property type="term" value="F:succinate-CoA ligase (GDP-forming) activity"/>
    <property type="evidence" value="ECO:0007669"/>
    <property type="project" value="UniProtKB-EC"/>
</dbReference>
<evidence type="ECO:0000256" key="5">
    <source>
        <dbReference type="ARBA" id="ARBA00022723"/>
    </source>
</evidence>
<accession>A0A7R9HML9</accession>
<dbReference type="PROSITE" id="PS01217">
    <property type="entry name" value="SUCCINYL_COA_LIG_3"/>
    <property type="match status" value="1"/>
</dbReference>
<gene>
    <name evidence="15" type="ORF">TMSB3V08_LOCUS4798</name>
</gene>
<dbReference type="GO" id="GO:0042709">
    <property type="term" value="C:succinate-CoA ligase complex"/>
    <property type="evidence" value="ECO:0007669"/>
    <property type="project" value="TreeGrafter"/>
</dbReference>
<dbReference type="GO" id="GO:0005739">
    <property type="term" value="C:mitochondrion"/>
    <property type="evidence" value="ECO:0007669"/>
    <property type="project" value="TreeGrafter"/>
</dbReference>
<dbReference type="GO" id="GO:0046872">
    <property type="term" value="F:metal ion binding"/>
    <property type="evidence" value="ECO:0007669"/>
    <property type="project" value="UniProtKB-KW"/>
</dbReference>
<dbReference type="InterPro" id="IPR016102">
    <property type="entry name" value="Succinyl-CoA_synth-like"/>
</dbReference>
<dbReference type="InterPro" id="IPR005809">
    <property type="entry name" value="Succ_CoA_ligase-like_bsu"/>
</dbReference>
<keyword evidence="3" id="KW-0816">Tricarboxylic acid cycle</keyword>
<evidence type="ECO:0000259" key="13">
    <source>
        <dbReference type="Pfam" id="PF00549"/>
    </source>
</evidence>
<dbReference type="FunFam" id="3.40.50.261:FF:000001">
    <property type="entry name" value="Succinate--CoA ligase [ADP-forming] subunit beta"/>
    <property type="match status" value="1"/>
</dbReference>
<comment type="cofactor">
    <cofactor evidence="1">
        <name>Mg(2+)</name>
        <dbReference type="ChEBI" id="CHEBI:18420"/>
    </cofactor>
</comment>
<dbReference type="GO" id="GO:0006099">
    <property type="term" value="P:tricarboxylic acid cycle"/>
    <property type="evidence" value="ECO:0007669"/>
    <property type="project" value="UniProtKB-UniPathway"/>
</dbReference>
<evidence type="ECO:0000256" key="3">
    <source>
        <dbReference type="ARBA" id="ARBA00022532"/>
    </source>
</evidence>
<evidence type="ECO:0000256" key="12">
    <source>
        <dbReference type="SAM" id="Phobius"/>
    </source>
</evidence>
<dbReference type="InterPro" id="IPR005811">
    <property type="entry name" value="SUCC_ACL_C"/>
</dbReference>
<evidence type="ECO:0000256" key="6">
    <source>
        <dbReference type="ARBA" id="ARBA00022741"/>
    </source>
</evidence>
<dbReference type="SUPFAM" id="SSF56059">
    <property type="entry name" value="Glutathione synthetase ATP-binding domain-like"/>
    <property type="match status" value="1"/>
</dbReference>
<comment type="catalytic activity">
    <reaction evidence="8">
        <text>GTP + succinate + CoA = succinyl-CoA + GDP + phosphate</text>
        <dbReference type="Rhea" id="RHEA:22120"/>
        <dbReference type="ChEBI" id="CHEBI:30031"/>
        <dbReference type="ChEBI" id="CHEBI:37565"/>
        <dbReference type="ChEBI" id="CHEBI:43474"/>
        <dbReference type="ChEBI" id="CHEBI:57287"/>
        <dbReference type="ChEBI" id="CHEBI:57292"/>
        <dbReference type="ChEBI" id="CHEBI:58189"/>
        <dbReference type="EC" id="6.2.1.4"/>
    </reaction>
</comment>
<dbReference type="UniPathway" id="UPA00223">
    <property type="reaction ID" value="UER00999"/>
</dbReference>
<evidence type="ECO:0000256" key="8">
    <source>
        <dbReference type="ARBA" id="ARBA00052879"/>
    </source>
</evidence>
<comment type="function">
    <text evidence="9">GTP-specific succinyl-CoA synthetase functions in the citric acid cycle (TCA), coupling the hydrolysis of succinyl-CoA to the synthesis of GTP and thus represents the only step of substrate-level phosphorylation in the TCA. The beta subunit provides nucleotide specificity of the enzyme and binds the substrate succinate, while the binding sites for coenzyme A and phosphate are found in the alpha subunit.</text>
</comment>
<keyword evidence="12" id="KW-0472">Membrane</keyword>
<dbReference type="Pfam" id="PF08442">
    <property type="entry name" value="ATP-grasp_2"/>
    <property type="match status" value="2"/>
</dbReference>
<evidence type="ECO:0000256" key="4">
    <source>
        <dbReference type="ARBA" id="ARBA00022598"/>
    </source>
</evidence>
<evidence type="ECO:0000256" key="10">
    <source>
        <dbReference type="ARBA" id="ARBA00063570"/>
    </source>
</evidence>
<dbReference type="InterPro" id="IPR017866">
    <property type="entry name" value="Succ-CoA_synthase_bsu_CS"/>
</dbReference>
<keyword evidence="6" id="KW-0547">Nucleotide-binding</keyword>
<dbReference type="Pfam" id="PF00549">
    <property type="entry name" value="Ligase_CoA"/>
    <property type="match status" value="1"/>
</dbReference>
<evidence type="ECO:0000256" key="11">
    <source>
        <dbReference type="ARBA" id="ARBA00082254"/>
    </source>
</evidence>
<dbReference type="PANTHER" id="PTHR11815:SF10">
    <property type="entry name" value="SUCCINATE--COA LIGASE [GDP-FORMING] SUBUNIT BETA, MITOCHONDRIAL"/>
    <property type="match status" value="1"/>
</dbReference>
<comment type="pathway">
    <text evidence="2">Carbohydrate metabolism; tricarboxylic acid cycle; succinate from succinyl-CoA (ligase route): step 1/1.</text>
</comment>
<dbReference type="InterPro" id="IPR013815">
    <property type="entry name" value="ATP_grasp_subdomain_1"/>
</dbReference>
<dbReference type="FunFam" id="3.30.470.20:FF:000002">
    <property type="entry name" value="Succinate--CoA ligase [ADP-forming] subunit beta"/>
    <property type="match status" value="1"/>
</dbReference>
<keyword evidence="4" id="KW-0436">Ligase</keyword>
<evidence type="ECO:0000256" key="9">
    <source>
        <dbReference type="ARBA" id="ARBA00053833"/>
    </source>
</evidence>
<dbReference type="AlphaFoldDB" id="A0A7R9HML9"/>
<keyword evidence="12" id="KW-1133">Transmembrane helix</keyword>
<dbReference type="EMBL" id="OB793601">
    <property type="protein sequence ID" value="CAD7427973.1"/>
    <property type="molecule type" value="Genomic_DNA"/>
</dbReference>
<evidence type="ECO:0000256" key="7">
    <source>
        <dbReference type="ARBA" id="ARBA00022842"/>
    </source>
</evidence>
<name>A0A7R9HML9_9NEOP</name>
<evidence type="ECO:0000256" key="2">
    <source>
        <dbReference type="ARBA" id="ARBA00005064"/>
    </source>
</evidence>
<dbReference type="Gene3D" id="3.40.50.261">
    <property type="entry name" value="Succinyl-CoA synthetase domains"/>
    <property type="match status" value="1"/>
</dbReference>
<reference evidence="15" key="1">
    <citation type="submission" date="2020-11" db="EMBL/GenBank/DDBJ databases">
        <authorList>
            <person name="Tran Van P."/>
        </authorList>
    </citation>
    <scope>NUCLEOTIDE SEQUENCE</scope>
</reference>
<proteinExistence type="predicted"/>
<feature type="domain" description="ATP-grasp fold succinyl-CoA synthetase-type" evidence="14">
    <location>
        <begin position="80"/>
        <end position="209"/>
    </location>
</feature>
<dbReference type="GO" id="GO:0006104">
    <property type="term" value="P:succinyl-CoA metabolic process"/>
    <property type="evidence" value="ECO:0007669"/>
    <property type="project" value="TreeGrafter"/>
</dbReference>
<organism evidence="15">
    <name type="scientific">Timema monikensis</name>
    <dbReference type="NCBI Taxonomy" id="170555"/>
    <lineage>
        <taxon>Eukaryota</taxon>
        <taxon>Metazoa</taxon>
        <taxon>Ecdysozoa</taxon>
        <taxon>Arthropoda</taxon>
        <taxon>Hexapoda</taxon>
        <taxon>Insecta</taxon>
        <taxon>Pterygota</taxon>
        <taxon>Neoptera</taxon>
        <taxon>Polyneoptera</taxon>
        <taxon>Phasmatodea</taxon>
        <taxon>Timematodea</taxon>
        <taxon>Timematoidea</taxon>
        <taxon>Timematidae</taxon>
        <taxon>Timema</taxon>
    </lineage>
</organism>
<keyword evidence="12" id="KW-0812">Transmembrane</keyword>
<dbReference type="PANTHER" id="PTHR11815">
    <property type="entry name" value="SUCCINYL-COA SYNTHETASE BETA CHAIN"/>
    <property type="match status" value="1"/>
</dbReference>
<dbReference type="GO" id="GO:0005524">
    <property type="term" value="F:ATP binding"/>
    <property type="evidence" value="ECO:0007669"/>
    <property type="project" value="InterPro"/>
</dbReference>
<dbReference type="SUPFAM" id="SSF52210">
    <property type="entry name" value="Succinyl-CoA synthetase domains"/>
    <property type="match status" value="1"/>
</dbReference>
<dbReference type="FunFam" id="3.30.1490.20:FF:000004">
    <property type="entry name" value="Succinate--CoA ligase [ADP-forming] subunit beta, mitochondrial"/>
    <property type="match status" value="1"/>
</dbReference>
<dbReference type="PIRSF" id="PIRSF001554">
    <property type="entry name" value="SucCS_beta"/>
    <property type="match status" value="1"/>
</dbReference>
<feature type="domain" description="ATP-grasp fold succinyl-CoA synthetase-type" evidence="14">
    <location>
        <begin position="230"/>
        <end position="320"/>
    </location>
</feature>
<dbReference type="Gene3D" id="3.30.1490.20">
    <property type="entry name" value="ATP-grasp fold, A domain"/>
    <property type="match status" value="1"/>
</dbReference>